<dbReference type="InterPro" id="IPR016024">
    <property type="entry name" value="ARM-type_fold"/>
</dbReference>
<dbReference type="HOGENOM" id="CLU_006300_1_0_1"/>
<evidence type="ECO:0000256" key="1">
    <source>
        <dbReference type="ARBA" id="ARBA00005724"/>
    </source>
</evidence>
<dbReference type="Pfam" id="PF10363">
    <property type="entry name" value="RTP1_C1"/>
    <property type="match status" value="1"/>
</dbReference>
<protein>
    <recommendedName>
        <fullName evidence="3">RNA polymerase II assembly factor Rtp1 C-terminal domain-containing protein</fullName>
    </recommendedName>
</protein>
<reference evidence="4 5" key="1">
    <citation type="journal article" date="2011" name="Proc. Natl. Acad. Sci. U.S.A.">
        <title>Evolutionary erosion of yeast sex chromosomes by mating-type switching accidents.</title>
        <authorList>
            <person name="Gordon J.L."/>
            <person name="Armisen D."/>
            <person name="Proux-Wera E."/>
            <person name="Oheigeartaigh S.S."/>
            <person name="Byrne K.P."/>
            <person name="Wolfe K.H."/>
        </authorList>
    </citation>
    <scope>NUCLEOTIDE SEQUENCE [LARGE SCALE GENOMIC DNA]</scope>
    <source>
        <strain evidence="5">ATCC 24235 / CBS 4417 / NBRC 1672 / NRRL Y-8282 / UCD 70-5</strain>
    </source>
</reference>
<dbReference type="EMBL" id="HE612863">
    <property type="protein sequence ID" value="CCE64397.1"/>
    <property type="molecule type" value="Genomic_DNA"/>
</dbReference>
<feature type="domain" description="RNA polymerase II assembly factor Rtp1 C-terminal" evidence="3">
    <location>
        <begin position="739"/>
        <end position="846"/>
    </location>
</feature>
<dbReference type="PANTHER" id="PTHR20959">
    <property type="entry name" value="TRANSPORT AND GOLGI ORGANIZATION PROTEIN 6 FAMILY MEMBER"/>
    <property type="match status" value="1"/>
</dbReference>
<evidence type="ECO:0000313" key="5">
    <source>
        <dbReference type="Proteomes" id="UP000005666"/>
    </source>
</evidence>
<dbReference type="RefSeq" id="XP_003686831.1">
    <property type="nucleotide sequence ID" value="XM_003686783.1"/>
</dbReference>
<dbReference type="GO" id="GO:0006606">
    <property type="term" value="P:protein import into nucleus"/>
    <property type="evidence" value="ECO:0007669"/>
    <property type="project" value="EnsemblFungi"/>
</dbReference>
<dbReference type="OMA" id="KRAYGAP"/>
<evidence type="ECO:0000313" key="4">
    <source>
        <dbReference type="EMBL" id="CCE64397.1"/>
    </source>
</evidence>
<evidence type="ECO:0000259" key="3">
    <source>
        <dbReference type="Pfam" id="PF10363"/>
    </source>
</evidence>
<comment type="similarity">
    <text evidence="1">Belongs to the Tango6 family.</text>
</comment>
<feature type="compositionally biased region" description="Acidic residues" evidence="2">
    <location>
        <begin position="629"/>
        <end position="644"/>
    </location>
</feature>
<proteinExistence type="inferred from homology"/>
<feature type="region of interest" description="Disordered" evidence="2">
    <location>
        <begin position="617"/>
        <end position="651"/>
    </location>
</feature>
<dbReference type="KEGG" id="tpf:TPHA_0H01920"/>
<dbReference type="Proteomes" id="UP000005666">
    <property type="component" value="Chromosome 8"/>
</dbReference>
<dbReference type="GO" id="GO:0009306">
    <property type="term" value="P:protein secretion"/>
    <property type="evidence" value="ECO:0007669"/>
    <property type="project" value="TreeGrafter"/>
</dbReference>
<dbReference type="PANTHER" id="PTHR20959:SF1">
    <property type="entry name" value="TRANSPORT AND GOLGI ORGANIZATION PROTEIN 6 HOMOLOG"/>
    <property type="match status" value="1"/>
</dbReference>
<keyword evidence="5" id="KW-1185">Reference proteome</keyword>
<dbReference type="eggNOG" id="KOG4653">
    <property type="taxonomic scope" value="Eukaryota"/>
</dbReference>
<organism evidence="4 5">
    <name type="scientific">Tetrapisispora phaffii (strain ATCC 24235 / CBS 4417 / NBRC 1672 / NRRL Y-8282 / UCD 70-5)</name>
    <name type="common">Yeast</name>
    <name type="synonym">Fabospora phaffii</name>
    <dbReference type="NCBI Taxonomy" id="1071381"/>
    <lineage>
        <taxon>Eukaryota</taxon>
        <taxon>Fungi</taxon>
        <taxon>Dikarya</taxon>
        <taxon>Ascomycota</taxon>
        <taxon>Saccharomycotina</taxon>
        <taxon>Saccharomycetes</taxon>
        <taxon>Saccharomycetales</taxon>
        <taxon>Saccharomycetaceae</taxon>
        <taxon>Tetrapisispora</taxon>
    </lineage>
</organism>
<dbReference type="GO" id="GO:0005737">
    <property type="term" value="C:cytoplasm"/>
    <property type="evidence" value="ECO:0007669"/>
    <property type="project" value="EnsemblFungi"/>
</dbReference>
<dbReference type="GeneID" id="11533750"/>
<evidence type="ECO:0000256" key="2">
    <source>
        <dbReference type="SAM" id="MobiDB-lite"/>
    </source>
</evidence>
<name>G8BWE6_TETPH</name>
<dbReference type="InterPro" id="IPR039600">
    <property type="entry name" value="TANGO6/Rtp1"/>
</dbReference>
<accession>G8BWE6</accession>
<dbReference type="AlphaFoldDB" id="G8BWE6"/>
<dbReference type="InterPro" id="IPR019451">
    <property type="entry name" value="Rtp1_C1"/>
</dbReference>
<dbReference type="SUPFAM" id="SSF48371">
    <property type="entry name" value="ARM repeat"/>
    <property type="match status" value="1"/>
</dbReference>
<gene>
    <name evidence="4" type="primary">TPHA0H01920</name>
    <name evidence="4" type="ordered locus">TPHA_0H01920</name>
</gene>
<sequence>METEKKVNIKEVLLKEPEFVRGSDLDLFFEKLNDELIAKLKAANKNQDLPNIYQLLGFHNNEEFVTKIIDYFTQLHQITLSTQKQLSEEGKDILPISLHDIKFVDELIKLVIVHGIDANLPQTVRIPTEQKQLNAYKESNITNSIPKDTVPNFKVLETVIRSFYTIFKPGSSSSIAKDDYLRKVLLNGPLYSNVYIGLVFLHLQNNSFASLDLLNEFEKLQETYSLFVIYTLYIQTIKEHSLKAFFLNKLALLPLERSNGVISLVDFLLGVRDDDQIKMENLNRVSQTLLSKPSKLSNTEYLTKLFPQIIEALQSTNRPILITSMNQVILDFFNKNKLIVKDFLLKPVLGVFFNDPVKEHSVKELNDTINVLVSLSKTTSIELAHFITNYKENHQFYLNLWIYALFLKNSHIKKPLRYDNNGLKDSSYYEIILSLIKSYLNITGDFGALNTIYLNLANYQHADWKYQIDLETNLAYIVVDKQQDVKEDLRITTESDTDKLTKVTKVFQEMDDGIDLFIEFLKLLNIDDVTTNTFLNRLSSWIRTSKNDIYTENKTNTDTNLINNENSIFILQDLKFLEKVNDNFKSDFVKKPGAILNVVDELLDYISTAKDEGTDLTNIPNREIATGGDSDDDSEDESDGENQEDLLKDVSNDNTSSTFNILIDLLLTVLDNTNVMVLLKYKDTLINIKSKLAKDETKSERLGKISNQIDGILKSKPTGNSNNKLIDSIKYDEDNEKLDNIMINLSDPLVPIEVHGLHELCKLIQTGTEVITLSKVVDLQFQFLRNSDPFLYLNVIKNLNLLLRLNKEKTLPLILDRYNNIKKTKLDDILKIGEVLINFIQELNELFVGKIANMIIESCIHKIRRHDTLDTRIRMSAMSILGVCLQVNAIGISDKIPDILDCAFKILQLETTEKNSFLMRRSSIHIIHDLIYNSGFQLFPEQFSPEKTRTLLEYVKSNDNDGLVCETTRQLLEIIVTDQ</sequence>
<dbReference type="OrthoDB" id="39591at2759"/>